<sequence>MLTDLADGIRRLQKLNKDMSELELREEALNLRQLLVDAREALSAKDTEIQALKDKIDRIESGDACPLCRAGRLSITAINEHPVFGVFGHQEHTLKCSKCGHTETRKVDPK</sequence>
<accession>A0AAX1URS6</accession>
<organism evidence="2 3">
    <name type="scientific">Cereibacter sphaeroides</name>
    <name type="common">Rhodobacter sphaeroides</name>
    <dbReference type="NCBI Taxonomy" id="1063"/>
    <lineage>
        <taxon>Bacteria</taxon>
        <taxon>Pseudomonadati</taxon>
        <taxon>Pseudomonadota</taxon>
        <taxon>Alphaproteobacteria</taxon>
        <taxon>Rhodobacterales</taxon>
        <taxon>Paracoccaceae</taxon>
        <taxon>Cereibacter</taxon>
    </lineage>
</organism>
<feature type="coiled-coil region" evidence="1">
    <location>
        <begin position="5"/>
        <end position="55"/>
    </location>
</feature>
<dbReference type="EMBL" id="QWGP01000001">
    <property type="protein sequence ID" value="RHZ98845.1"/>
    <property type="molecule type" value="Genomic_DNA"/>
</dbReference>
<evidence type="ECO:0000313" key="3">
    <source>
        <dbReference type="Proteomes" id="UP000266305"/>
    </source>
</evidence>
<proteinExistence type="predicted"/>
<reference evidence="2 3" key="1">
    <citation type="submission" date="2018-08" db="EMBL/GenBank/DDBJ databases">
        <title>Draft genome sequence of Rhodobacter sphaeroides FY.</title>
        <authorList>
            <person name="Rayyan A."/>
            <person name="Meyer T.E."/>
            <person name="Kyndt J.A."/>
        </authorList>
    </citation>
    <scope>NUCLEOTIDE SEQUENCE [LARGE SCALE GENOMIC DNA]</scope>
    <source>
        <strain evidence="2 3">FY</strain>
    </source>
</reference>
<evidence type="ECO:0000256" key="1">
    <source>
        <dbReference type="SAM" id="Coils"/>
    </source>
</evidence>
<evidence type="ECO:0000313" key="2">
    <source>
        <dbReference type="EMBL" id="RHZ98845.1"/>
    </source>
</evidence>
<gene>
    <name evidence="2" type="ORF">D1114_01805</name>
</gene>
<protein>
    <submittedName>
        <fullName evidence="2">Uncharacterized protein</fullName>
    </submittedName>
</protein>
<dbReference type="AlphaFoldDB" id="A0AAX1URS6"/>
<comment type="caution">
    <text evidence="2">The sequence shown here is derived from an EMBL/GenBank/DDBJ whole genome shotgun (WGS) entry which is preliminary data.</text>
</comment>
<keyword evidence="1" id="KW-0175">Coiled coil</keyword>
<dbReference type="Proteomes" id="UP000266305">
    <property type="component" value="Unassembled WGS sequence"/>
</dbReference>
<name>A0AAX1URS6_CERSP</name>